<evidence type="ECO:0000313" key="3">
    <source>
        <dbReference type="EMBL" id="KYM96908.1"/>
    </source>
</evidence>
<accession>A0A151IBN1</accession>
<evidence type="ECO:0000256" key="1">
    <source>
        <dbReference type="SAM" id="MobiDB-lite"/>
    </source>
</evidence>
<keyword evidence="4" id="KW-1185">Reference proteome</keyword>
<dbReference type="EMBL" id="KQ978118">
    <property type="protein sequence ID" value="KYM96908.1"/>
    <property type="molecule type" value="Genomic_DNA"/>
</dbReference>
<evidence type="ECO:0000259" key="2">
    <source>
        <dbReference type="Pfam" id="PF20700"/>
    </source>
</evidence>
<dbReference type="Pfam" id="PF20700">
    <property type="entry name" value="Mutator"/>
    <property type="match status" value="1"/>
</dbReference>
<feature type="domain" description="Mutator-like transposase" evidence="2">
    <location>
        <begin position="127"/>
        <end position="278"/>
    </location>
</feature>
<dbReference type="AlphaFoldDB" id="A0A151IBN1"/>
<sequence>MDRKGKRHEVGKSTERADRKRKRFGPVNRYETEKPNLNISTSSKKLSSFGETNVTVYPNISYRIINFITVFSTISEYIKCKTCKGDVEFCEGNKRGLGFKIILKCKSCVPKEINSCPLVQNAYEIWQQEHENQCAANHTGSAGKMEPDAMLEIFQRANELYGMKYVNYIGDGNSKTYSKIIEQLPYDVQKKECINHVQKRMGTRLRNRKKNEKGLSGKGKLTENLTKDLTLYYSLAIRRNSDFLENMKKAIWATFFHKCSTDEKPQHDNCPTGKDSWCKWQKARALGNLDIFTHEPAMPEAVSKAIKSIYEDLSRDDLLQRCLGAFNQNNNKSFNQIIWKIAPKSLFSDTHIVQIAANIARILFNNGHVALLDVLELLHIKIGQTVYDYCHYVDEERVRIAEGCAYANTHESRLNVRITSDVDKEAFLDVEELLYGPGIAE</sequence>
<feature type="compositionally biased region" description="Basic and acidic residues" evidence="1">
    <location>
        <begin position="1"/>
        <end position="18"/>
    </location>
</feature>
<dbReference type="InterPro" id="IPR049012">
    <property type="entry name" value="Mutator_transp_dom"/>
</dbReference>
<organism evidence="3 4">
    <name type="scientific">Cyphomyrmex costatus</name>
    <dbReference type="NCBI Taxonomy" id="456900"/>
    <lineage>
        <taxon>Eukaryota</taxon>
        <taxon>Metazoa</taxon>
        <taxon>Ecdysozoa</taxon>
        <taxon>Arthropoda</taxon>
        <taxon>Hexapoda</taxon>
        <taxon>Insecta</taxon>
        <taxon>Pterygota</taxon>
        <taxon>Neoptera</taxon>
        <taxon>Endopterygota</taxon>
        <taxon>Hymenoptera</taxon>
        <taxon>Apocrita</taxon>
        <taxon>Aculeata</taxon>
        <taxon>Formicoidea</taxon>
        <taxon>Formicidae</taxon>
        <taxon>Myrmicinae</taxon>
        <taxon>Cyphomyrmex</taxon>
    </lineage>
</organism>
<feature type="region of interest" description="Disordered" evidence="1">
    <location>
        <begin position="1"/>
        <end position="27"/>
    </location>
</feature>
<reference evidence="3 4" key="1">
    <citation type="submission" date="2016-03" db="EMBL/GenBank/DDBJ databases">
        <title>Cyphomyrmex costatus WGS genome.</title>
        <authorList>
            <person name="Nygaard S."/>
            <person name="Hu H."/>
            <person name="Boomsma J."/>
            <person name="Zhang G."/>
        </authorList>
    </citation>
    <scope>NUCLEOTIDE SEQUENCE [LARGE SCALE GENOMIC DNA]</scope>
    <source>
        <strain evidence="3">MS0001</strain>
        <tissue evidence="3">Whole body</tissue>
    </source>
</reference>
<evidence type="ECO:0000313" key="4">
    <source>
        <dbReference type="Proteomes" id="UP000078542"/>
    </source>
</evidence>
<protein>
    <recommendedName>
        <fullName evidence="2">Mutator-like transposase domain-containing protein</fullName>
    </recommendedName>
</protein>
<proteinExistence type="predicted"/>
<name>A0A151IBN1_9HYME</name>
<dbReference type="Proteomes" id="UP000078542">
    <property type="component" value="Unassembled WGS sequence"/>
</dbReference>
<gene>
    <name evidence="3" type="ORF">ALC62_12418</name>
</gene>